<protein>
    <submittedName>
        <fullName evidence="1">Uncharacterized protein</fullName>
    </submittedName>
</protein>
<dbReference type="RefSeq" id="WP_162816283.1">
    <property type="nucleotide sequence ID" value="NZ_CP011940.1"/>
</dbReference>
<comment type="caution">
    <text evidence="1">The sequence shown here is derived from an EMBL/GenBank/DDBJ whole genome shotgun (WGS) entry which is preliminary data.</text>
</comment>
<evidence type="ECO:0000313" key="2">
    <source>
        <dbReference type="Proteomes" id="UP001605989"/>
    </source>
</evidence>
<sequence length="48" mass="5780">MYTSTLAEKIVEFYRNPENMRKFKEWQKKYHEEQEKAANTQLNAVAGE</sequence>
<dbReference type="EMBL" id="JBIEKR010000006">
    <property type="protein sequence ID" value="MFG6273302.1"/>
    <property type="molecule type" value="Genomic_DNA"/>
</dbReference>
<reference evidence="1 2" key="1">
    <citation type="submission" date="2024-10" db="EMBL/GenBank/DDBJ databases">
        <authorList>
            <person name="Sang B.-I."/>
            <person name="Prabhaharan D."/>
        </authorList>
    </citation>
    <scope>NUCLEOTIDE SEQUENCE [LARGE SCALE GENOMIC DNA]</scope>
    <source>
        <strain evidence="1 2">MH</strain>
    </source>
</reference>
<name>A0ABW7DR30_9FIRM</name>
<dbReference type="Proteomes" id="UP001605989">
    <property type="component" value="Unassembled WGS sequence"/>
</dbReference>
<organism evidence="1 2">
    <name type="scientific">Megasphaera hexanoica</name>
    <dbReference type="NCBI Taxonomy" id="1675036"/>
    <lineage>
        <taxon>Bacteria</taxon>
        <taxon>Bacillati</taxon>
        <taxon>Bacillota</taxon>
        <taxon>Negativicutes</taxon>
        <taxon>Veillonellales</taxon>
        <taxon>Veillonellaceae</taxon>
        <taxon>Megasphaera</taxon>
    </lineage>
</organism>
<evidence type="ECO:0000313" key="1">
    <source>
        <dbReference type="EMBL" id="MFG6273302.1"/>
    </source>
</evidence>
<keyword evidence="2" id="KW-1185">Reference proteome</keyword>
<accession>A0ABW7DR30</accession>
<gene>
    <name evidence="1" type="ORF">ACGTZG_08885</name>
</gene>
<proteinExistence type="predicted"/>